<dbReference type="InterPro" id="IPR012944">
    <property type="entry name" value="SusD_RagB_dom"/>
</dbReference>
<evidence type="ECO:0000313" key="10">
    <source>
        <dbReference type="EMBL" id="MDN0024095.1"/>
    </source>
</evidence>
<accession>A0AAW7JQE4</accession>
<keyword evidence="5" id="KW-0998">Cell outer membrane</keyword>
<keyword evidence="4" id="KW-0472">Membrane</keyword>
<proteinExistence type="inferred from homology"/>
<evidence type="ECO:0000256" key="3">
    <source>
        <dbReference type="ARBA" id="ARBA00022729"/>
    </source>
</evidence>
<evidence type="ECO:0000313" key="12">
    <source>
        <dbReference type="Proteomes" id="UP001168478"/>
    </source>
</evidence>
<evidence type="ECO:0000256" key="2">
    <source>
        <dbReference type="ARBA" id="ARBA00006275"/>
    </source>
</evidence>
<dbReference type="AlphaFoldDB" id="A0AAW7JQE4"/>
<dbReference type="Proteomes" id="UP001167831">
    <property type="component" value="Unassembled WGS sequence"/>
</dbReference>
<feature type="chain" id="PRO_5043644850" evidence="6">
    <location>
        <begin position="25"/>
        <end position="607"/>
    </location>
</feature>
<reference evidence="10" key="2">
    <citation type="submission" date="2023-08" db="EMBL/GenBank/DDBJ databases">
        <title>Identification and characterization of horizontal gene transfer across gut microbiota members of farm animals based on homology search.</title>
        <authorList>
            <person name="Schwarzerova J."/>
            <person name="Nykrynova M."/>
            <person name="Jureckova K."/>
            <person name="Cejkova D."/>
            <person name="Rychlik I."/>
        </authorList>
    </citation>
    <scope>NUCLEOTIDE SEQUENCE</scope>
    <source>
        <strain evidence="10">ET15</strain>
        <strain evidence="9">ET37</strain>
    </source>
</reference>
<gene>
    <name evidence="9" type="ORF">QVN81_00965</name>
    <name evidence="10" type="ORF">QVN84_00955</name>
</gene>
<dbReference type="InterPro" id="IPR033985">
    <property type="entry name" value="SusD-like_N"/>
</dbReference>
<evidence type="ECO:0000259" key="8">
    <source>
        <dbReference type="Pfam" id="PF14322"/>
    </source>
</evidence>
<evidence type="ECO:0000256" key="6">
    <source>
        <dbReference type="SAM" id="SignalP"/>
    </source>
</evidence>
<feature type="signal peptide" evidence="6">
    <location>
        <begin position="1"/>
        <end position="24"/>
    </location>
</feature>
<organism evidence="10 12">
    <name type="scientific">Leyella lascolaii</name>
    <dbReference type="NCBI Taxonomy" id="1776379"/>
    <lineage>
        <taxon>Bacteria</taxon>
        <taxon>Pseudomonadati</taxon>
        <taxon>Bacteroidota</taxon>
        <taxon>Bacteroidia</taxon>
        <taxon>Bacteroidales</taxon>
        <taxon>Prevotellaceae</taxon>
        <taxon>Leyella</taxon>
    </lineage>
</organism>
<dbReference type="EMBL" id="JAUEIE010000001">
    <property type="protein sequence ID" value="MDN0021599.1"/>
    <property type="molecule type" value="Genomic_DNA"/>
</dbReference>
<evidence type="ECO:0000259" key="7">
    <source>
        <dbReference type="Pfam" id="PF07980"/>
    </source>
</evidence>
<dbReference type="PROSITE" id="PS51257">
    <property type="entry name" value="PROKAR_LIPOPROTEIN"/>
    <property type="match status" value="1"/>
</dbReference>
<keyword evidence="11" id="KW-1185">Reference proteome</keyword>
<dbReference type="Gene3D" id="1.25.40.390">
    <property type="match status" value="1"/>
</dbReference>
<comment type="similarity">
    <text evidence="2">Belongs to the SusD family.</text>
</comment>
<feature type="domain" description="RagB/SusD" evidence="7">
    <location>
        <begin position="343"/>
        <end position="606"/>
    </location>
</feature>
<dbReference type="SUPFAM" id="SSF48452">
    <property type="entry name" value="TPR-like"/>
    <property type="match status" value="1"/>
</dbReference>
<evidence type="ECO:0000256" key="4">
    <source>
        <dbReference type="ARBA" id="ARBA00023136"/>
    </source>
</evidence>
<sequence>MRKNILPMAVMVLLAMASCQDSFLDQTATTDLNEETVFADSAYAAGFLTQIYSSIGFDVDINRFNPGGLQVACDEAEPRQQSTSSTGLAFATGTVNPVTVTNDVWATCYANIRRCNKFMANIDKAPMGVNIRRQYKDEARFLRAWYYYILLRHYGGIPIIGDTCYKANDKVKATRDTYETCVNYVVNECKAILDDGALLPRFSGRSNGRISAAACHALIMRACLDAASPLHNGSGFGTDSTRTLLGYPVYDKERWRTAYDAARAAMTMRGDYRLFEYHYCYDFPKAGDEKGWGFYAVQVAGEYVTKCTSYGDFTYPYGPYQEIILQRKLPLSTTTNRYLDPPSAGGDGSGGYAYSDMADAFPMIDGKPVGESKYTYNPLIPATNRDPRFANTIIYNGLSIYNQGNYKPVYTYQGMDETQDAIHSGTPTGYYTRKMMSRGASGNWWIDPIQSHPLIRFAEVMLAYAECCNEYFGPDFSEDLGNGIMGGPYEMLKLIRRRAGIEAGKDGMYGLKPNMTQEEMREAIQNERRIELAFEGFRFFDVRRWMIADKTENKTMHGFEITRTKDGYSGKTIDVRKHVFRKAEYFWPIPYTEIVKNPELIQNPYYD</sequence>
<comment type="caution">
    <text evidence="10">The sequence shown here is derived from an EMBL/GenBank/DDBJ whole genome shotgun (WGS) entry which is preliminary data.</text>
</comment>
<reference evidence="10" key="1">
    <citation type="submission" date="2023-06" db="EMBL/GenBank/DDBJ databases">
        <authorList>
            <person name="Zeman M."/>
            <person name="Kubasova T."/>
            <person name="Jahodarova E."/>
            <person name="Nykrynova M."/>
            <person name="Rychlik I."/>
        </authorList>
    </citation>
    <scope>NUCLEOTIDE SEQUENCE</scope>
    <source>
        <strain evidence="10">ET15</strain>
        <strain evidence="9">ET37</strain>
    </source>
</reference>
<evidence type="ECO:0000313" key="11">
    <source>
        <dbReference type="Proteomes" id="UP001167831"/>
    </source>
</evidence>
<comment type="subcellular location">
    <subcellularLocation>
        <location evidence="1">Cell outer membrane</location>
    </subcellularLocation>
</comment>
<protein>
    <submittedName>
        <fullName evidence="10">RagB/SusD family nutrient uptake outer membrane protein</fullName>
    </submittedName>
</protein>
<evidence type="ECO:0000256" key="5">
    <source>
        <dbReference type="ARBA" id="ARBA00023237"/>
    </source>
</evidence>
<dbReference type="InterPro" id="IPR011990">
    <property type="entry name" value="TPR-like_helical_dom_sf"/>
</dbReference>
<dbReference type="Pfam" id="PF07980">
    <property type="entry name" value="SusD_RagB"/>
    <property type="match status" value="1"/>
</dbReference>
<evidence type="ECO:0000256" key="1">
    <source>
        <dbReference type="ARBA" id="ARBA00004442"/>
    </source>
</evidence>
<dbReference type="RefSeq" id="WP_288913686.1">
    <property type="nucleotide sequence ID" value="NZ_JAUEIE010000001.1"/>
</dbReference>
<dbReference type="Pfam" id="PF14322">
    <property type="entry name" value="SusD-like_3"/>
    <property type="match status" value="1"/>
</dbReference>
<feature type="domain" description="SusD-like N-terminal" evidence="8">
    <location>
        <begin position="72"/>
        <end position="191"/>
    </location>
</feature>
<keyword evidence="3 6" id="KW-0732">Signal</keyword>
<dbReference type="GO" id="GO:0009279">
    <property type="term" value="C:cell outer membrane"/>
    <property type="evidence" value="ECO:0007669"/>
    <property type="project" value="UniProtKB-SubCell"/>
</dbReference>
<dbReference type="Proteomes" id="UP001168478">
    <property type="component" value="Unassembled WGS sequence"/>
</dbReference>
<name>A0AAW7JQE4_9BACT</name>
<dbReference type="EMBL" id="JAUEIF010000001">
    <property type="protein sequence ID" value="MDN0024095.1"/>
    <property type="molecule type" value="Genomic_DNA"/>
</dbReference>
<evidence type="ECO:0000313" key="9">
    <source>
        <dbReference type="EMBL" id="MDN0021599.1"/>
    </source>
</evidence>